<comment type="similarity">
    <text evidence="2">Belongs to the dpy-30 family.</text>
</comment>
<dbReference type="CDD" id="cd22965">
    <property type="entry name" value="DD_DPY30_SDC1"/>
    <property type="match status" value="1"/>
</dbReference>
<name>A0A2S4KL07_9HYPO</name>
<keyword evidence="3" id="KW-0539">Nucleus</keyword>
<comment type="caution">
    <text evidence="5">The sequence shown here is derived from an EMBL/GenBank/DDBJ whole genome shotgun (WGS) entry which is preliminary data.</text>
</comment>
<evidence type="ECO:0000313" key="5">
    <source>
        <dbReference type="EMBL" id="POR30829.1"/>
    </source>
</evidence>
<comment type="subcellular location">
    <subcellularLocation>
        <location evidence="1">Nucleus</location>
    </subcellularLocation>
</comment>
<reference evidence="5 6" key="1">
    <citation type="submission" date="2018-01" db="EMBL/GenBank/DDBJ databases">
        <title>Harnessing the power of phylogenomics to disentangle the directionality and signatures of interkingdom host jumping in the parasitic fungal genus Tolypocladium.</title>
        <authorList>
            <person name="Quandt C.A."/>
            <person name="Patterson W."/>
            <person name="Spatafora J.W."/>
        </authorList>
    </citation>
    <scope>NUCLEOTIDE SEQUENCE [LARGE SCALE GENOMIC DNA]</scope>
    <source>
        <strain evidence="5 6">NRBC 100945</strain>
    </source>
</reference>
<evidence type="ECO:0000256" key="3">
    <source>
        <dbReference type="ARBA" id="ARBA00023242"/>
    </source>
</evidence>
<dbReference type="AlphaFoldDB" id="A0A2S4KL07"/>
<protein>
    <submittedName>
        <fullName evidence="5">Set1 complex component sdc1</fullName>
    </submittedName>
</protein>
<evidence type="ECO:0000256" key="2">
    <source>
        <dbReference type="ARBA" id="ARBA00010849"/>
    </source>
</evidence>
<dbReference type="InterPro" id="IPR049629">
    <property type="entry name" value="DPY30_SDC1_DD"/>
</dbReference>
<organism evidence="5 6">
    <name type="scientific">Tolypocladium paradoxum</name>
    <dbReference type="NCBI Taxonomy" id="94208"/>
    <lineage>
        <taxon>Eukaryota</taxon>
        <taxon>Fungi</taxon>
        <taxon>Dikarya</taxon>
        <taxon>Ascomycota</taxon>
        <taxon>Pezizomycotina</taxon>
        <taxon>Sordariomycetes</taxon>
        <taxon>Hypocreomycetidae</taxon>
        <taxon>Hypocreales</taxon>
        <taxon>Ophiocordycipitaceae</taxon>
        <taxon>Tolypocladium</taxon>
    </lineage>
</organism>
<evidence type="ECO:0000256" key="4">
    <source>
        <dbReference type="SAM" id="MobiDB-lite"/>
    </source>
</evidence>
<evidence type="ECO:0000313" key="6">
    <source>
        <dbReference type="Proteomes" id="UP000237481"/>
    </source>
</evidence>
<proteinExistence type="inferred from homology"/>
<dbReference type="Pfam" id="PF05186">
    <property type="entry name" value="Dpy-30"/>
    <property type="match status" value="1"/>
</dbReference>
<sequence>MADETSKAEPAPQTPAANDAAGSSTPARQTQPPAPSDTPHKDIVMSDAPMDQAAVCAISVWCFRMDYLLTVSPQSPAPAACAPSPAPARTGTPAQGSRAASVHPDAGLALPSEAVPHGDPTRRYLNAKVTGVLLEGMKQLAKDQPNDPLRVLGEYLIQKSKELEGTS</sequence>
<feature type="region of interest" description="Disordered" evidence="4">
    <location>
        <begin position="1"/>
        <end position="44"/>
    </location>
</feature>
<feature type="region of interest" description="Disordered" evidence="4">
    <location>
        <begin position="74"/>
        <end position="103"/>
    </location>
</feature>
<dbReference type="EMBL" id="PKSG01001136">
    <property type="protein sequence ID" value="POR30829.1"/>
    <property type="molecule type" value="Genomic_DNA"/>
</dbReference>
<accession>A0A2S4KL07</accession>
<dbReference type="Gene3D" id="1.20.890.10">
    <property type="entry name" value="cAMP-dependent protein kinase regulatory subunit, dimerization-anchoring domain"/>
    <property type="match status" value="1"/>
</dbReference>
<dbReference type="STRING" id="94208.A0A2S4KL07"/>
<keyword evidence="6" id="KW-1185">Reference proteome</keyword>
<dbReference type="OrthoDB" id="417678at2759"/>
<feature type="compositionally biased region" description="Polar residues" evidence="4">
    <location>
        <begin position="21"/>
        <end position="31"/>
    </location>
</feature>
<dbReference type="GO" id="GO:0005634">
    <property type="term" value="C:nucleus"/>
    <property type="evidence" value="ECO:0007669"/>
    <property type="project" value="UniProtKB-SubCell"/>
</dbReference>
<feature type="compositionally biased region" description="Low complexity" evidence="4">
    <location>
        <begin position="74"/>
        <end position="83"/>
    </location>
</feature>
<evidence type="ECO:0000256" key="1">
    <source>
        <dbReference type="ARBA" id="ARBA00004123"/>
    </source>
</evidence>
<dbReference type="InterPro" id="IPR007858">
    <property type="entry name" value="Dpy-30_motif"/>
</dbReference>
<gene>
    <name evidence="5" type="ORF">TPAR_08930</name>
</gene>
<dbReference type="Proteomes" id="UP000237481">
    <property type="component" value="Unassembled WGS sequence"/>
</dbReference>